<accession>A0A542Z8R9</accession>
<keyword evidence="1" id="KW-0812">Transmembrane</keyword>
<keyword evidence="3" id="KW-1185">Reference proteome</keyword>
<keyword evidence="1" id="KW-1133">Transmembrane helix</keyword>
<dbReference type="EMBL" id="VFOQ01000002">
    <property type="protein sequence ID" value="TQL56715.1"/>
    <property type="molecule type" value="Genomic_DNA"/>
</dbReference>
<protein>
    <submittedName>
        <fullName evidence="2">Uncharacterized protein DUF4235</fullName>
    </submittedName>
</protein>
<organism evidence="2 3">
    <name type="scientific">Oryzihumus leptocrescens</name>
    <dbReference type="NCBI Taxonomy" id="297536"/>
    <lineage>
        <taxon>Bacteria</taxon>
        <taxon>Bacillati</taxon>
        <taxon>Actinomycetota</taxon>
        <taxon>Actinomycetes</taxon>
        <taxon>Micrococcales</taxon>
        <taxon>Intrasporangiaceae</taxon>
        <taxon>Oryzihumus</taxon>
    </lineage>
</organism>
<comment type="caution">
    <text evidence="2">The sequence shown here is derived from an EMBL/GenBank/DDBJ whole genome shotgun (WGS) entry which is preliminary data.</text>
</comment>
<dbReference type="Proteomes" id="UP000319514">
    <property type="component" value="Unassembled WGS sequence"/>
</dbReference>
<evidence type="ECO:0000313" key="3">
    <source>
        <dbReference type="Proteomes" id="UP000319514"/>
    </source>
</evidence>
<proteinExistence type="predicted"/>
<dbReference type="AlphaFoldDB" id="A0A542Z8R9"/>
<feature type="transmembrane region" description="Helical" evidence="1">
    <location>
        <begin position="63"/>
        <end position="86"/>
    </location>
</feature>
<keyword evidence="1" id="KW-0472">Membrane</keyword>
<sequence>MTVRQHVRSEQQGSTAAKVLYRPVGLAGSIVGGIVAGALFKQVWKRAAVGSDGDAPKALESEYPVRAVLLAAALQGALFAVVKAAIDRGGARAFERWTGEWPGD</sequence>
<gene>
    <name evidence="2" type="ORF">FB474_3476</name>
</gene>
<evidence type="ECO:0000313" key="2">
    <source>
        <dbReference type="EMBL" id="TQL56715.1"/>
    </source>
</evidence>
<reference evidence="2 3" key="1">
    <citation type="submission" date="2019-06" db="EMBL/GenBank/DDBJ databases">
        <title>Sequencing the genomes of 1000 actinobacteria strains.</title>
        <authorList>
            <person name="Klenk H.-P."/>
        </authorList>
    </citation>
    <scope>NUCLEOTIDE SEQUENCE [LARGE SCALE GENOMIC DNA]</scope>
    <source>
        <strain evidence="2 3">DSM 18082</strain>
    </source>
</reference>
<dbReference type="InterPro" id="IPR025329">
    <property type="entry name" value="DUF4235"/>
</dbReference>
<dbReference type="RefSeq" id="WP_141790105.1">
    <property type="nucleotide sequence ID" value="NZ_BAAAKX010000008.1"/>
</dbReference>
<name>A0A542Z8R9_9MICO</name>
<evidence type="ECO:0000256" key="1">
    <source>
        <dbReference type="SAM" id="Phobius"/>
    </source>
</evidence>
<dbReference type="Pfam" id="PF14019">
    <property type="entry name" value="DUF4235"/>
    <property type="match status" value="1"/>
</dbReference>
<feature type="transmembrane region" description="Helical" evidence="1">
    <location>
        <begin position="20"/>
        <end position="43"/>
    </location>
</feature>